<name>A0ABS4D5V3_9CHLR</name>
<keyword evidence="1" id="KW-1133">Transmembrane helix</keyword>
<keyword evidence="3" id="KW-1185">Reference proteome</keyword>
<protein>
    <recommendedName>
        <fullName evidence="4">Secreted protein</fullName>
    </recommendedName>
</protein>
<reference evidence="2 3" key="1">
    <citation type="submission" date="2021-03" db="EMBL/GenBank/DDBJ databases">
        <authorList>
            <person name="Grouzdev D.S."/>
        </authorList>
    </citation>
    <scope>NUCLEOTIDE SEQUENCE [LARGE SCALE GENOMIC DNA]</scope>
    <source>
        <strain evidence="2 3">M50-1</strain>
    </source>
</reference>
<comment type="caution">
    <text evidence="2">The sequence shown here is derived from an EMBL/GenBank/DDBJ whole genome shotgun (WGS) entry which is preliminary data.</text>
</comment>
<sequence>MSLDALVMRCWFLWWGMVALVLARKSLVPARIIGVDCAYLCGGNPSLVHLRWIYSEGLRPRSVIVDLVHSGDRSSATVGYGVCAAVLPLATPLEGTCEVCLSATYRSVGPAYTLTTCVRIDDHTGSRQCF</sequence>
<dbReference type="RefSeq" id="WP_135476875.1">
    <property type="nucleotide sequence ID" value="NZ_SIJK02000004.1"/>
</dbReference>
<dbReference type="EMBL" id="SIJK02000004">
    <property type="protein sequence ID" value="MBP1464816.1"/>
    <property type="molecule type" value="Genomic_DNA"/>
</dbReference>
<gene>
    <name evidence="2" type="ORF">EYB53_003740</name>
</gene>
<evidence type="ECO:0008006" key="4">
    <source>
        <dbReference type="Google" id="ProtNLM"/>
    </source>
</evidence>
<evidence type="ECO:0000256" key="1">
    <source>
        <dbReference type="SAM" id="Phobius"/>
    </source>
</evidence>
<proteinExistence type="predicted"/>
<keyword evidence="1" id="KW-0812">Transmembrane</keyword>
<evidence type="ECO:0000313" key="2">
    <source>
        <dbReference type="EMBL" id="MBP1464816.1"/>
    </source>
</evidence>
<dbReference type="Proteomes" id="UP001193081">
    <property type="component" value="Unassembled WGS sequence"/>
</dbReference>
<evidence type="ECO:0000313" key="3">
    <source>
        <dbReference type="Proteomes" id="UP001193081"/>
    </source>
</evidence>
<accession>A0ABS4D5V3</accession>
<organism evidence="2 3">
    <name type="scientific">Candidatus Chloroploca mongolica</name>
    <dbReference type="NCBI Taxonomy" id="2528176"/>
    <lineage>
        <taxon>Bacteria</taxon>
        <taxon>Bacillati</taxon>
        <taxon>Chloroflexota</taxon>
        <taxon>Chloroflexia</taxon>
        <taxon>Chloroflexales</taxon>
        <taxon>Chloroflexineae</taxon>
        <taxon>Oscillochloridaceae</taxon>
        <taxon>Candidatus Chloroploca</taxon>
    </lineage>
</organism>
<keyword evidence="1" id="KW-0472">Membrane</keyword>
<feature type="transmembrane region" description="Helical" evidence="1">
    <location>
        <begin position="6"/>
        <end position="23"/>
    </location>
</feature>